<sequence length="265" mass="30784">MQKEKVIAYTSRQVKIHEKNYTTHNLELEAVLFALKMWRYYLYVTKCVVFTDHKSLQHVLDQMELNRRQHRWLELLSDYDYEIRYHPRKANVVADAFSRKERIKLLRVRALVMTIGLDLPLQILNAQAEVKKEDNYEAEDLCSMVKKLEPQSDGTLRLNTRSLPVCWYNLRCPNRNGKRSLMQLSLDFNKKFYNSLGSAPNRCSVVLARLGGLDLPLQILNAQAEVKKEDNYEAEDLCSMVKKLEPQSDGTLCLKKGVGYPVLAT</sequence>
<proteinExistence type="predicted"/>
<keyword evidence="3" id="KW-0540">Nuclease</keyword>
<dbReference type="AlphaFoldDB" id="A0A699JBU3"/>
<feature type="domain" description="Reverse transcriptase RNase H-like" evidence="7">
    <location>
        <begin position="3"/>
        <end position="79"/>
    </location>
</feature>
<evidence type="ECO:0000313" key="8">
    <source>
        <dbReference type="EMBL" id="GFA23681.1"/>
    </source>
</evidence>
<dbReference type="GO" id="GO:0016787">
    <property type="term" value="F:hydrolase activity"/>
    <property type="evidence" value="ECO:0007669"/>
    <property type="project" value="UniProtKB-KW"/>
</dbReference>
<dbReference type="PANTHER" id="PTHR34072">
    <property type="entry name" value="ENZYMATIC POLYPROTEIN-RELATED"/>
    <property type="match status" value="1"/>
</dbReference>
<keyword evidence="6 8" id="KW-0695">RNA-directed DNA polymerase</keyword>
<evidence type="ECO:0000259" key="7">
    <source>
        <dbReference type="Pfam" id="PF17917"/>
    </source>
</evidence>
<organism evidence="8">
    <name type="scientific">Tanacetum cinerariifolium</name>
    <name type="common">Dalmatian daisy</name>
    <name type="synonym">Chrysanthemum cinerariifolium</name>
    <dbReference type="NCBI Taxonomy" id="118510"/>
    <lineage>
        <taxon>Eukaryota</taxon>
        <taxon>Viridiplantae</taxon>
        <taxon>Streptophyta</taxon>
        <taxon>Embryophyta</taxon>
        <taxon>Tracheophyta</taxon>
        <taxon>Spermatophyta</taxon>
        <taxon>Magnoliopsida</taxon>
        <taxon>eudicotyledons</taxon>
        <taxon>Gunneridae</taxon>
        <taxon>Pentapetalae</taxon>
        <taxon>asterids</taxon>
        <taxon>campanulids</taxon>
        <taxon>Asterales</taxon>
        <taxon>Asteraceae</taxon>
        <taxon>Asteroideae</taxon>
        <taxon>Anthemideae</taxon>
        <taxon>Anthemidinae</taxon>
        <taxon>Tanacetum</taxon>
    </lineage>
</organism>
<dbReference type="GO" id="GO:0004519">
    <property type="term" value="F:endonuclease activity"/>
    <property type="evidence" value="ECO:0007669"/>
    <property type="project" value="UniProtKB-KW"/>
</dbReference>
<accession>A0A699JBU3</accession>
<keyword evidence="1" id="KW-0808">Transferase</keyword>
<dbReference type="EMBL" id="BKCJ010390364">
    <property type="protein sequence ID" value="GFA23681.1"/>
    <property type="molecule type" value="Genomic_DNA"/>
</dbReference>
<dbReference type="PANTHER" id="PTHR34072:SF52">
    <property type="entry name" value="RIBONUCLEASE H"/>
    <property type="match status" value="1"/>
</dbReference>
<comment type="caution">
    <text evidence="8">The sequence shown here is derived from an EMBL/GenBank/DDBJ whole genome shotgun (WGS) entry which is preliminary data.</text>
</comment>
<protein>
    <submittedName>
        <fullName evidence="8">Putative reverse transcriptase domain-containing protein</fullName>
    </submittedName>
</protein>
<evidence type="ECO:0000256" key="6">
    <source>
        <dbReference type="ARBA" id="ARBA00022918"/>
    </source>
</evidence>
<keyword evidence="5" id="KW-0378">Hydrolase</keyword>
<dbReference type="CDD" id="cd09274">
    <property type="entry name" value="RNase_HI_RT_Ty3"/>
    <property type="match status" value="1"/>
</dbReference>
<evidence type="ECO:0000256" key="2">
    <source>
        <dbReference type="ARBA" id="ARBA00022695"/>
    </source>
</evidence>
<name>A0A699JBU3_TANCI</name>
<dbReference type="GO" id="GO:0003964">
    <property type="term" value="F:RNA-directed DNA polymerase activity"/>
    <property type="evidence" value="ECO:0007669"/>
    <property type="project" value="UniProtKB-KW"/>
</dbReference>
<evidence type="ECO:0000256" key="3">
    <source>
        <dbReference type="ARBA" id="ARBA00022722"/>
    </source>
</evidence>
<evidence type="ECO:0000256" key="4">
    <source>
        <dbReference type="ARBA" id="ARBA00022759"/>
    </source>
</evidence>
<reference evidence="8" key="1">
    <citation type="journal article" date="2019" name="Sci. Rep.">
        <title>Draft genome of Tanacetum cinerariifolium, the natural source of mosquito coil.</title>
        <authorList>
            <person name="Yamashiro T."/>
            <person name="Shiraishi A."/>
            <person name="Satake H."/>
            <person name="Nakayama K."/>
        </authorList>
    </citation>
    <scope>NUCLEOTIDE SEQUENCE</scope>
</reference>
<evidence type="ECO:0000256" key="1">
    <source>
        <dbReference type="ARBA" id="ARBA00022679"/>
    </source>
</evidence>
<keyword evidence="4" id="KW-0255">Endonuclease</keyword>
<dbReference type="InterPro" id="IPR041373">
    <property type="entry name" value="RT_RNaseH"/>
</dbReference>
<keyword evidence="2" id="KW-0548">Nucleotidyltransferase</keyword>
<dbReference type="SUPFAM" id="SSF56672">
    <property type="entry name" value="DNA/RNA polymerases"/>
    <property type="match status" value="1"/>
</dbReference>
<dbReference type="Pfam" id="PF17917">
    <property type="entry name" value="RT_RNaseH"/>
    <property type="match status" value="1"/>
</dbReference>
<dbReference type="InterPro" id="IPR043502">
    <property type="entry name" value="DNA/RNA_pol_sf"/>
</dbReference>
<evidence type="ECO:0000256" key="5">
    <source>
        <dbReference type="ARBA" id="ARBA00022801"/>
    </source>
</evidence>
<gene>
    <name evidence="8" type="ORF">Tci_595653</name>
</gene>